<sequence length="113" mass="11622">MSRTPLARALALVTAAAAVTLFTAPSASAASGASATCWVYPGATFLCNSDIQSWDPELGSVTWYINGVPSSYPRNRQSTGVRSCVPGTVLNGVVKYWDQGGGANGYATATCLA</sequence>
<gene>
    <name evidence="2" type="ORF">SAMN04487818_102112</name>
</gene>
<accession>A0A1H9MEI5</accession>
<dbReference type="EMBL" id="FOGI01000002">
    <property type="protein sequence ID" value="SER21875.1"/>
    <property type="molecule type" value="Genomic_DNA"/>
</dbReference>
<feature type="chain" id="PRO_5011525909" description="Ig-like domain-containing protein" evidence="1">
    <location>
        <begin position="30"/>
        <end position="113"/>
    </location>
</feature>
<protein>
    <recommendedName>
        <fullName evidence="4">Ig-like domain-containing protein</fullName>
    </recommendedName>
</protein>
<organism evidence="2 3">
    <name type="scientific">Actinokineospora terrae</name>
    <dbReference type="NCBI Taxonomy" id="155974"/>
    <lineage>
        <taxon>Bacteria</taxon>
        <taxon>Bacillati</taxon>
        <taxon>Actinomycetota</taxon>
        <taxon>Actinomycetes</taxon>
        <taxon>Pseudonocardiales</taxon>
        <taxon>Pseudonocardiaceae</taxon>
        <taxon>Actinokineospora</taxon>
    </lineage>
</organism>
<dbReference type="STRING" id="155974.SAMN04487818_102112"/>
<evidence type="ECO:0000313" key="3">
    <source>
        <dbReference type="Proteomes" id="UP000199051"/>
    </source>
</evidence>
<feature type="signal peptide" evidence="1">
    <location>
        <begin position="1"/>
        <end position="29"/>
    </location>
</feature>
<keyword evidence="1" id="KW-0732">Signal</keyword>
<name>A0A1H9MEI5_9PSEU</name>
<dbReference type="Proteomes" id="UP000199051">
    <property type="component" value="Unassembled WGS sequence"/>
</dbReference>
<proteinExistence type="predicted"/>
<dbReference type="RefSeq" id="WP_092775070.1">
    <property type="nucleotide sequence ID" value="NZ_FOGI01000002.1"/>
</dbReference>
<keyword evidence="3" id="KW-1185">Reference proteome</keyword>
<evidence type="ECO:0008006" key="4">
    <source>
        <dbReference type="Google" id="ProtNLM"/>
    </source>
</evidence>
<reference evidence="3" key="1">
    <citation type="submission" date="2016-10" db="EMBL/GenBank/DDBJ databases">
        <authorList>
            <person name="Varghese N."/>
            <person name="Submissions S."/>
        </authorList>
    </citation>
    <scope>NUCLEOTIDE SEQUENCE [LARGE SCALE GENOMIC DNA]</scope>
    <source>
        <strain evidence="3">DSM 44260</strain>
    </source>
</reference>
<dbReference type="AlphaFoldDB" id="A0A1H9MEI5"/>
<evidence type="ECO:0000313" key="2">
    <source>
        <dbReference type="EMBL" id="SER21875.1"/>
    </source>
</evidence>
<evidence type="ECO:0000256" key="1">
    <source>
        <dbReference type="SAM" id="SignalP"/>
    </source>
</evidence>